<evidence type="ECO:0000313" key="3">
    <source>
        <dbReference type="Proteomes" id="UP000282125"/>
    </source>
</evidence>
<evidence type="ECO:0000313" key="2">
    <source>
        <dbReference type="EMBL" id="RRH77399.1"/>
    </source>
</evidence>
<name>A0A3P3DT69_9RHOB</name>
<gene>
    <name evidence="2" type="ORF">EG244_04185</name>
</gene>
<dbReference type="InterPro" id="IPR008868">
    <property type="entry name" value="TniB"/>
</dbReference>
<dbReference type="Pfam" id="PF05621">
    <property type="entry name" value="TniB"/>
    <property type="match status" value="1"/>
</dbReference>
<sequence length="332" mass="36911">MTNDLHLNAETSGLAVPDDREGRVAWLEARYFKNQRDEAFQDCLREILVVGADGMILPEPVRSPLNGETSGMRVIGATGSGKSVMIRRNLTALPGFVKSTKEIQGNHIDITVSPSATIKSLASDILEATGYVRPDDKVKAHEAWAMVRHRLREAGIALLWIDEVHQLLRGGPGNDPVMALQTLKNLLQGHGAVAVILSGVPELEQRLSKDDETYRRYQLQLRLRPLVEGQAEIRRFEKFLRLCCSHLALDWPSDPAFAERIAFSQHGALGESTAFAKSVIRRTLHAGRKELTLEEAHRLWVLRGGNADGLSPFDPQDWSKLSKKLRPPVEAD</sequence>
<dbReference type="RefSeq" id="WP_124963753.1">
    <property type="nucleotide sequence ID" value="NZ_RRAZ01000004.1"/>
</dbReference>
<protein>
    <recommendedName>
        <fullName evidence="4">AAA family ATPase</fullName>
    </recommendedName>
</protein>
<dbReference type="InterPro" id="IPR027417">
    <property type="entry name" value="P-loop_NTPase"/>
</dbReference>
<dbReference type="Gene3D" id="3.40.50.300">
    <property type="entry name" value="P-loop containing nucleotide triphosphate hydrolases"/>
    <property type="match status" value="1"/>
</dbReference>
<accession>A0A3P3DT69</accession>
<feature type="region of interest" description="Disordered" evidence="1">
    <location>
        <begin position="313"/>
        <end position="332"/>
    </location>
</feature>
<dbReference type="EMBL" id="RRAZ01000004">
    <property type="protein sequence ID" value="RRH77399.1"/>
    <property type="molecule type" value="Genomic_DNA"/>
</dbReference>
<organism evidence="2 3">
    <name type="scientific">Falsigemmobacter faecalis</name>
    <dbReference type="NCBI Taxonomy" id="2488730"/>
    <lineage>
        <taxon>Bacteria</taxon>
        <taxon>Pseudomonadati</taxon>
        <taxon>Pseudomonadota</taxon>
        <taxon>Alphaproteobacteria</taxon>
        <taxon>Rhodobacterales</taxon>
        <taxon>Paracoccaceae</taxon>
        <taxon>Falsigemmobacter</taxon>
    </lineage>
</organism>
<dbReference type="OrthoDB" id="5288220at2"/>
<comment type="caution">
    <text evidence="2">The sequence shown here is derived from an EMBL/GenBank/DDBJ whole genome shotgun (WGS) entry which is preliminary data.</text>
</comment>
<reference evidence="2 3" key="1">
    <citation type="submission" date="2018-11" db="EMBL/GenBank/DDBJ databases">
        <title>Gemmobacter sp. nov., YIM 102744-1 draft genome.</title>
        <authorList>
            <person name="Li G."/>
            <person name="Jiang Y."/>
        </authorList>
    </citation>
    <scope>NUCLEOTIDE SEQUENCE [LARGE SCALE GENOMIC DNA]</scope>
    <source>
        <strain evidence="2 3">YIM 102744-1</strain>
    </source>
</reference>
<proteinExistence type="predicted"/>
<evidence type="ECO:0000256" key="1">
    <source>
        <dbReference type="SAM" id="MobiDB-lite"/>
    </source>
</evidence>
<dbReference type="SUPFAM" id="SSF52540">
    <property type="entry name" value="P-loop containing nucleoside triphosphate hydrolases"/>
    <property type="match status" value="1"/>
</dbReference>
<keyword evidence="3" id="KW-1185">Reference proteome</keyword>
<dbReference type="Proteomes" id="UP000282125">
    <property type="component" value="Unassembled WGS sequence"/>
</dbReference>
<evidence type="ECO:0008006" key="4">
    <source>
        <dbReference type="Google" id="ProtNLM"/>
    </source>
</evidence>
<dbReference type="AlphaFoldDB" id="A0A3P3DT69"/>